<keyword evidence="9" id="KW-0739">Sodium transport</keyword>
<feature type="compositionally biased region" description="Polar residues" evidence="10">
    <location>
        <begin position="642"/>
        <end position="665"/>
    </location>
</feature>
<feature type="transmembrane region" description="Helical" evidence="11">
    <location>
        <begin position="750"/>
        <end position="773"/>
    </location>
</feature>
<evidence type="ECO:0000256" key="12">
    <source>
        <dbReference type="SAM" id="SignalP"/>
    </source>
</evidence>
<keyword evidence="12" id="KW-0732">Signal</keyword>
<feature type="domain" description="LysM" evidence="13">
    <location>
        <begin position="89"/>
        <end position="133"/>
    </location>
</feature>
<dbReference type="GO" id="GO:0015297">
    <property type="term" value="F:antiporter activity"/>
    <property type="evidence" value="ECO:0007669"/>
    <property type="project" value="UniProtKB-KW"/>
</dbReference>
<feature type="region of interest" description="Disordered" evidence="10">
    <location>
        <begin position="515"/>
        <end position="538"/>
    </location>
</feature>
<dbReference type="Gene3D" id="1.20.1530.20">
    <property type="match status" value="2"/>
</dbReference>
<feature type="transmembrane region" description="Helical" evidence="11">
    <location>
        <begin position="216"/>
        <end position="233"/>
    </location>
</feature>
<feature type="transmembrane region" description="Helical" evidence="11">
    <location>
        <begin position="705"/>
        <end position="730"/>
    </location>
</feature>
<dbReference type="SUPFAM" id="SSF54106">
    <property type="entry name" value="LysM domain"/>
    <property type="match status" value="1"/>
</dbReference>
<dbReference type="PANTHER" id="PTHR43562">
    <property type="entry name" value="NAPA-TYPE SODIUM/HYDROGEN ANTIPORTER"/>
    <property type="match status" value="1"/>
</dbReference>
<dbReference type="SMART" id="SM00257">
    <property type="entry name" value="LysM"/>
    <property type="match status" value="1"/>
</dbReference>
<keyword evidence="2" id="KW-0813">Transport</keyword>
<dbReference type="PROSITE" id="PS51782">
    <property type="entry name" value="LYSM"/>
    <property type="match status" value="1"/>
</dbReference>
<evidence type="ECO:0000256" key="9">
    <source>
        <dbReference type="ARBA" id="ARBA00023201"/>
    </source>
</evidence>
<feature type="region of interest" description="Disordered" evidence="10">
    <location>
        <begin position="44"/>
        <end position="83"/>
    </location>
</feature>
<feature type="transmembrane region" description="Helical" evidence="11">
    <location>
        <begin position="270"/>
        <end position="287"/>
    </location>
</feature>
<dbReference type="Proteomes" id="UP001239795">
    <property type="component" value="Unassembled WGS sequence"/>
</dbReference>
<reference evidence="14 15" key="1">
    <citation type="submission" date="2016-10" db="EMBL/GenBank/DDBJ databases">
        <title>The genome sequence of Colletotrichum fioriniae PJ7.</title>
        <authorList>
            <person name="Baroncelli R."/>
        </authorList>
    </citation>
    <scope>NUCLEOTIDE SEQUENCE [LARGE SCALE GENOMIC DNA]</scope>
    <source>
        <strain evidence="14">Col 31</strain>
    </source>
</reference>
<evidence type="ECO:0000256" key="5">
    <source>
        <dbReference type="ARBA" id="ARBA00022989"/>
    </source>
</evidence>
<evidence type="ECO:0000256" key="6">
    <source>
        <dbReference type="ARBA" id="ARBA00023053"/>
    </source>
</evidence>
<dbReference type="CDD" id="cd00118">
    <property type="entry name" value="LysM"/>
    <property type="match status" value="1"/>
</dbReference>
<evidence type="ECO:0000259" key="13">
    <source>
        <dbReference type="PROSITE" id="PS51782"/>
    </source>
</evidence>
<feature type="transmembrane region" description="Helical" evidence="11">
    <location>
        <begin position="240"/>
        <end position="258"/>
    </location>
</feature>
<feature type="transmembrane region" description="Helical" evidence="11">
    <location>
        <begin position="299"/>
        <end position="325"/>
    </location>
</feature>
<keyword evidence="8 11" id="KW-0472">Membrane</keyword>
<dbReference type="EMBL" id="MLGG01000013">
    <property type="protein sequence ID" value="KAK1459927.1"/>
    <property type="molecule type" value="Genomic_DNA"/>
</dbReference>
<gene>
    <name evidence="14" type="ORF">CMEL01_02926</name>
</gene>
<comment type="caution">
    <text evidence="14">The sequence shown here is derived from an EMBL/GenBank/DDBJ whole genome shotgun (WGS) entry which is preliminary data.</text>
</comment>
<feature type="transmembrane region" description="Helical" evidence="11">
    <location>
        <begin position="402"/>
        <end position="427"/>
    </location>
</feature>
<keyword evidence="5 11" id="KW-1133">Transmembrane helix</keyword>
<feature type="transmembrane region" description="Helical" evidence="11">
    <location>
        <begin position="362"/>
        <end position="382"/>
    </location>
</feature>
<evidence type="ECO:0000256" key="10">
    <source>
        <dbReference type="SAM" id="MobiDB-lite"/>
    </source>
</evidence>
<dbReference type="GO" id="GO:0016020">
    <property type="term" value="C:membrane"/>
    <property type="evidence" value="ECO:0007669"/>
    <property type="project" value="UniProtKB-SubCell"/>
</dbReference>
<keyword evidence="6" id="KW-0915">Sodium</keyword>
<dbReference type="InterPro" id="IPR006153">
    <property type="entry name" value="Cation/H_exchanger_TM"/>
</dbReference>
<feature type="compositionally biased region" description="Low complexity" evidence="10">
    <location>
        <begin position="153"/>
        <end position="162"/>
    </location>
</feature>
<dbReference type="AlphaFoldDB" id="A0AAI9UK24"/>
<dbReference type="InterPro" id="IPR018392">
    <property type="entry name" value="LysM"/>
</dbReference>
<feature type="transmembrane region" description="Helical" evidence="11">
    <location>
        <begin position="591"/>
        <end position="612"/>
    </location>
</feature>
<dbReference type="Pfam" id="PF00999">
    <property type="entry name" value="Na_H_Exchanger"/>
    <property type="match status" value="1"/>
</dbReference>
<keyword evidence="4 11" id="KW-0812">Transmembrane</keyword>
<feature type="region of interest" description="Disordered" evidence="10">
    <location>
        <begin position="148"/>
        <end position="182"/>
    </location>
</feature>
<evidence type="ECO:0000256" key="3">
    <source>
        <dbReference type="ARBA" id="ARBA00022449"/>
    </source>
</evidence>
<dbReference type="GO" id="GO:1902600">
    <property type="term" value="P:proton transmembrane transport"/>
    <property type="evidence" value="ECO:0007669"/>
    <property type="project" value="InterPro"/>
</dbReference>
<evidence type="ECO:0000313" key="14">
    <source>
        <dbReference type="EMBL" id="KAK1459927.1"/>
    </source>
</evidence>
<dbReference type="Pfam" id="PF01476">
    <property type="entry name" value="LysM"/>
    <property type="match status" value="1"/>
</dbReference>
<protein>
    <submittedName>
        <fullName evidence="14">Sodium/hydrogen exchanger family protein</fullName>
    </submittedName>
</protein>
<comment type="subcellular location">
    <subcellularLocation>
        <location evidence="1">Membrane</location>
        <topology evidence="1">Multi-pass membrane protein</topology>
    </subcellularLocation>
</comment>
<dbReference type="Gene3D" id="3.10.350.10">
    <property type="entry name" value="LysM domain"/>
    <property type="match status" value="1"/>
</dbReference>
<feature type="signal peptide" evidence="12">
    <location>
        <begin position="1"/>
        <end position="19"/>
    </location>
</feature>
<feature type="compositionally biased region" description="Pro residues" evidence="10">
    <location>
        <begin position="52"/>
        <end position="68"/>
    </location>
</feature>
<dbReference type="InterPro" id="IPR038770">
    <property type="entry name" value="Na+/solute_symporter_sf"/>
</dbReference>
<dbReference type="InterPro" id="IPR036779">
    <property type="entry name" value="LysM_dom_sf"/>
</dbReference>
<name>A0AAI9UK24_9PEZI</name>
<proteinExistence type="predicted"/>
<keyword evidence="7" id="KW-0406">Ion transport</keyword>
<feature type="transmembrane region" description="Helical" evidence="11">
    <location>
        <begin position="331"/>
        <end position="350"/>
    </location>
</feature>
<dbReference type="PANTHER" id="PTHR43562:SF3">
    <property type="entry name" value="SODIUM ION_PROTON EXCHANGER (EUROFUNG)"/>
    <property type="match status" value="1"/>
</dbReference>
<keyword evidence="3" id="KW-0050">Antiport</keyword>
<feature type="transmembrane region" description="Helical" evidence="11">
    <location>
        <begin position="448"/>
        <end position="478"/>
    </location>
</feature>
<feature type="compositionally biased region" description="Polar residues" evidence="10">
    <location>
        <begin position="515"/>
        <end position="528"/>
    </location>
</feature>
<evidence type="ECO:0000256" key="2">
    <source>
        <dbReference type="ARBA" id="ARBA00022448"/>
    </source>
</evidence>
<accession>A0AAI9UK24</accession>
<feature type="region of interest" description="Disordered" evidence="10">
    <location>
        <begin position="627"/>
        <end position="702"/>
    </location>
</feature>
<evidence type="ECO:0000313" key="15">
    <source>
        <dbReference type="Proteomes" id="UP001239795"/>
    </source>
</evidence>
<sequence length="801" mass="83492">MRSSILYLALAGVASIAQANPIIKPDAQVDPKGLITRSLSHLLFSRSEPTRSEPPPTRRQATPPPPLTSNPAAAPPGGGGAVNNANRTVTLTVIQGDTLGQIARLLNSGICNIAKLNNIPNPDFIEIGQVLQVPINVANPDNDSCLNRGGAIPAPGQNATAPGTPPAGGKGKGKGKKRSRADIERPNVSVPLKISLIKPRGAMAVTASSLAYHEPSITTIAILSGFLLLLDSVNYALDKLVYCGLIGQVFLGIAWGTPGAKWLSEEMEHSMVQLGYLGLILIVYEGGLSTSFKSLKANLLLSIGVAITGIAVPMGLSFTLSSLIGATPLQAFAAGAALCSTSLGTTFTVLGTSGLTTTRMGVVLTSAAMMDDVVGLIMVQVVSSLGGGGGSDFNAVTVVRPILVSLGFATVVPAVCKLVVGPITLRLNMIREKNPGSKVDQLLRMRQTALVIHTCWLFGLIMGGAFAGTSTLLAAYVAGATISWWDSEVSHHISRGKGKQKASIVQGGSAADNQEALSANNPGQSSSEIPPAATLMPSNGESDTYNTGIKIYEHYYSKAVDHVLKPFFFASIGFSVPITRMFTGPIVWRGIVYTILMMAGKLMCGVWLLSFASPLHTVQRITKKVSGVGKQKSKKLAPGTQCAGTASDSGANNSQTSPPKQPQQDQEPRQGAQDGQTEEVPPQPLDSRQPGKTPKNASPKPEMPVSVYPACILAFAMVARGEIGYLISALAESTGIFSGGSGAPDQPSEMFLIVTWAITLCTIIGPICVGLLVNRVKRLEALSGKGTNGGGRNVLGAWGVE</sequence>
<evidence type="ECO:0000256" key="4">
    <source>
        <dbReference type="ARBA" id="ARBA00022692"/>
    </source>
</evidence>
<evidence type="ECO:0000256" key="11">
    <source>
        <dbReference type="SAM" id="Phobius"/>
    </source>
</evidence>
<feature type="chain" id="PRO_5042566995" evidence="12">
    <location>
        <begin position="20"/>
        <end position="801"/>
    </location>
</feature>
<dbReference type="GO" id="GO:0006814">
    <property type="term" value="P:sodium ion transport"/>
    <property type="evidence" value="ECO:0007669"/>
    <property type="project" value="UniProtKB-KW"/>
</dbReference>
<evidence type="ECO:0000256" key="7">
    <source>
        <dbReference type="ARBA" id="ARBA00023065"/>
    </source>
</evidence>
<organism evidence="14 15">
    <name type="scientific">Colletotrichum melonis</name>
    <dbReference type="NCBI Taxonomy" id="1209925"/>
    <lineage>
        <taxon>Eukaryota</taxon>
        <taxon>Fungi</taxon>
        <taxon>Dikarya</taxon>
        <taxon>Ascomycota</taxon>
        <taxon>Pezizomycotina</taxon>
        <taxon>Sordariomycetes</taxon>
        <taxon>Hypocreomycetidae</taxon>
        <taxon>Glomerellales</taxon>
        <taxon>Glomerellaceae</taxon>
        <taxon>Colletotrichum</taxon>
        <taxon>Colletotrichum acutatum species complex</taxon>
    </lineage>
</organism>
<keyword evidence="15" id="KW-1185">Reference proteome</keyword>
<evidence type="ECO:0000256" key="8">
    <source>
        <dbReference type="ARBA" id="ARBA00023136"/>
    </source>
</evidence>
<evidence type="ECO:0000256" key="1">
    <source>
        <dbReference type="ARBA" id="ARBA00004141"/>
    </source>
</evidence>